<dbReference type="PATRIC" id="fig|1008153.3.peg.2573"/>
<dbReference type="AlphaFoldDB" id="A0A151AEN8"/>
<organism evidence="2 3">
    <name type="scientific">Halalkalicoccus paucihalophilus</name>
    <dbReference type="NCBI Taxonomy" id="1008153"/>
    <lineage>
        <taxon>Archaea</taxon>
        <taxon>Methanobacteriati</taxon>
        <taxon>Methanobacteriota</taxon>
        <taxon>Stenosarchaea group</taxon>
        <taxon>Halobacteria</taxon>
        <taxon>Halobacteriales</taxon>
        <taxon>Halococcaceae</taxon>
        <taxon>Halalkalicoccus</taxon>
    </lineage>
</organism>
<dbReference type="OrthoDB" id="198277at2157"/>
<evidence type="ECO:0000313" key="2">
    <source>
        <dbReference type="EMBL" id="KYH25847.1"/>
    </source>
</evidence>
<gene>
    <name evidence="2" type="ORF">HAPAU_25250</name>
</gene>
<proteinExistence type="predicted"/>
<comment type="caution">
    <text evidence="2">The sequence shown here is derived from an EMBL/GenBank/DDBJ whole genome shotgun (WGS) entry which is preliminary data.</text>
</comment>
<accession>A0A151AEN8</accession>
<dbReference type="Pfam" id="PF05455">
    <property type="entry name" value="GvpH"/>
    <property type="match status" value="1"/>
</dbReference>
<evidence type="ECO:0000313" key="3">
    <source>
        <dbReference type="Proteomes" id="UP000075321"/>
    </source>
</evidence>
<dbReference type="RefSeq" id="WP_066382956.1">
    <property type="nucleotide sequence ID" value="NZ_LTAZ01000005.1"/>
</dbReference>
<keyword evidence="3" id="KW-1185">Reference proteome</keyword>
<dbReference type="InterPro" id="IPR008633">
    <property type="entry name" value="GvpH"/>
</dbReference>
<dbReference type="EMBL" id="LTAZ01000005">
    <property type="protein sequence ID" value="KYH25847.1"/>
    <property type="molecule type" value="Genomic_DNA"/>
</dbReference>
<name>A0A151AEN8_9EURY</name>
<dbReference type="CDD" id="cd06464">
    <property type="entry name" value="ACD_sHsps-like"/>
    <property type="match status" value="1"/>
</dbReference>
<reference evidence="2 3" key="1">
    <citation type="submission" date="2016-02" db="EMBL/GenBank/DDBJ databases">
        <title>Genome sequence of Halalkalicoccus paucihalophilus DSM 24557.</title>
        <authorList>
            <person name="Poehlein A."/>
            <person name="Daniel R."/>
        </authorList>
    </citation>
    <scope>NUCLEOTIDE SEQUENCE [LARGE SCALE GENOMIC DNA]</scope>
    <source>
        <strain evidence="2 3">DSM 24557</strain>
    </source>
</reference>
<sequence>MTTDDNHRDASSLLDILRHVVETLQEAERSGERTGAGHGTVSGRHTRTDYGFSVSTGPDPDSLWERLGVDGPTEEPSETTETTPDDTDEEHLVDVREEEDGVVVLADLPRATAESVTVGIDRGRDDLVIGLDGDVIERIPLGGADITVANSTFRNGVLEVRLRTETDETLGGGDDE</sequence>
<dbReference type="Proteomes" id="UP000075321">
    <property type="component" value="Unassembled WGS sequence"/>
</dbReference>
<evidence type="ECO:0000256" key="1">
    <source>
        <dbReference type="SAM" id="MobiDB-lite"/>
    </source>
</evidence>
<protein>
    <submittedName>
        <fullName evidence="2">GvpH</fullName>
    </submittedName>
</protein>
<feature type="compositionally biased region" description="Acidic residues" evidence="1">
    <location>
        <begin position="72"/>
        <end position="89"/>
    </location>
</feature>
<dbReference type="SUPFAM" id="SSF49764">
    <property type="entry name" value="HSP20-like chaperones"/>
    <property type="match status" value="1"/>
</dbReference>
<dbReference type="InterPro" id="IPR008978">
    <property type="entry name" value="HSP20-like_chaperone"/>
</dbReference>
<feature type="region of interest" description="Disordered" evidence="1">
    <location>
        <begin position="26"/>
        <end position="90"/>
    </location>
</feature>